<proteinExistence type="predicted"/>
<dbReference type="PANTHER" id="PTHR43649">
    <property type="entry name" value="ARABINOSE-BINDING PROTEIN-RELATED"/>
    <property type="match status" value="1"/>
</dbReference>
<gene>
    <name evidence="2" type="ORF">H8S00_00590</name>
</gene>
<dbReference type="Proteomes" id="UP000597877">
    <property type="component" value="Unassembled WGS sequence"/>
</dbReference>
<name>A0ABR7F0K0_9FIRM</name>
<organism evidence="2 3">
    <name type="scientific">Eubacterium segne</name>
    <dbReference type="NCBI Taxonomy" id="2763045"/>
    <lineage>
        <taxon>Bacteria</taxon>
        <taxon>Bacillati</taxon>
        <taxon>Bacillota</taxon>
        <taxon>Clostridia</taxon>
        <taxon>Eubacteriales</taxon>
        <taxon>Eubacteriaceae</taxon>
        <taxon>Eubacterium</taxon>
    </lineage>
</organism>
<protein>
    <submittedName>
        <fullName evidence="2">Extracellular solute-binding protein</fullName>
    </submittedName>
</protein>
<dbReference type="SUPFAM" id="SSF53850">
    <property type="entry name" value="Periplasmic binding protein-like II"/>
    <property type="match status" value="1"/>
</dbReference>
<dbReference type="InterPro" id="IPR006059">
    <property type="entry name" value="SBP"/>
</dbReference>
<dbReference type="EMBL" id="JACOOZ010000001">
    <property type="protein sequence ID" value="MBC5666499.1"/>
    <property type="molecule type" value="Genomic_DNA"/>
</dbReference>
<dbReference type="Pfam" id="PF13416">
    <property type="entry name" value="SBP_bac_8"/>
    <property type="match status" value="1"/>
</dbReference>
<reference evidence="2 3" key="1">
    <citation type="submission" date="2020-08" db="EMBL/GenBank/DDBJ databases">
        <title>Genome public.</title>
        <authorList>
            <person name="Liu C."/>
            <person name="Sun Q."/>
        </authorList>
    </citation>
    <scope>NUCLEOTIDE SEQUENCE [LARGE SCALE GENOMIC DNA]</scope>
    <source>
        <strain evidence="2 3">BX4</strain>
    </source>
</reference>
<evidence type="ECO:0000313" key="3">
    <source>
        <dbReference type="Proteomes" id="UP000597877"/>
    </source>
</evidence>
<dbReference type="PANTHER" id="PTHR43649:SF12">
    <property type="entry name" value="DIACETYLCHITOBIOSE BINDING PROTEIN DASA"/>
    <property type="match status" value="1"/>
</dbReference>
<feature type="region of interest" description="Disordered" evidence="1">
    <location>
        <begin position="1"/>
        <end position="20"/>
    </location>
</feature>
<evidence type="ECO:0000256" key="1">
    <source>
        <dbReference type="SAM" id="MobiDB-lite"/>
    </source>
</evidence>
<keyword evidence="3" id="KW-1185">Reference proteome</keyword>
<dbReference type="Gene3D" id="3.40.190.10">
    <property type="entry name" value="Periplasmic binding protein-like II"/>
    <property type="match status" value="2"/>
</dbReference>
<comment type="caution">
    <text evidence="2">The sequence shown here is derived from an EMBL/GenBank/DDBJ whole genome shotgun (WGS) entry which is preliminary data.</text>
</comment>
<dbReference type="InterPro" id="IPR050490">
    <property type="entry name" value="Bact_solute-bd_prot1"/>
</dbReference>
<sequence>MVAAMMVGCGSSSKSDDSAKGNGEVTIKFGIHVADPKTQETVTYKIVQEFNKKYSGKYKVEFEAADTEAHLKNLKLEASSGKLPEIFWLDASQTSEYNEGGYLLDLSDFLKEYTSTDSALDASVKEAFKDGIQYGLPYQCNVEGFFYNKEVAKKLGVEIKNGTTFDELLDIVKKCNDKGITAIAQGNKNSSYAIWGYLAMLDRYGYSDYINDILDGKKKFNNDDLLKCFEKLQSLAKAGAFAKNMATQEYFDAKNTFESGKALLFNSGAWDSAELDEKMGDKVGFWWGPTFSDSSYEQKAAMKVPSNPICVSSKVADDSGKKEAVYKFLEYYYGEEAAKMSYEGSVFPATNYTGIEVADAQHTLNEVVKSINEGWASPAKQPDLMLSSSVQSQLYDSIFGVITGNYEPKDALAKIDEKMNY</sequence>
<accession>A0ABR7F0K0</accession>
<evidence type="ECO:0000313" key="2">
    <source>
        <dbReference type="EMBL" id="MBC5666499.1"/>
    </source>
</evidence>